<dbReference type="Proteomes" id="UP001177021">
    <property type="component" value="Unassembled WGS sequence"/>
</dbReference>
<sequence>MVKSSTASGGIIHHVLTKDNYERWRSVMENYLKGQDLWDDIIIDKKKEPKKDQASKKMKEGKTFHIFQLSKASLNINFNNQNGLESNVLPDIEQGLLGVVESVSEVETEVSKKTKDKKALHIIQLSCGREIVDEISHFKKAKEAWNHLSSQYSNDQLKSATRDATQDAVLDDSFGQQHKELFRKVTRGDYIENIINLMSTDLFITSSTSGRTLLHVAVIAGNVENVKILMKKGREKLLLMQDKDGDTALSLVARYTGNTDMAKCMVETKNGPRESLLEMQNKENIIPILMAAANGHKELTSYLYSQTTYTSKVFHGTDSQYRILLLSLCITAEIFDVALKLLKRYEELPKESLSLYKFSVPKLLRESLSLPNKILELDSNQQPLPDKFSALVALAKMPLAFPSGNQFSRREQLIYNILRVENEFRDNYGIPDIANIVQKVTDIAVHNDQRLLKTSSVRIGFGRRVLNSILLVMCYCWLFCKLLVSIFLLWPVKLLGLVLHRIFYGIAYLFIQSFKFLNIFGVRRIYDMKYTHYEVIGILSYFCQSIGEFNDLQLKDASAYEGMLHGAQHGIIEFINAMRKANLELLSAVDSCHRGIFSYAVLHRKQNVFQLIHCHHGRKEIFRSHIDTFGNNLLHLAAQLGPSSDRDTRSGAALQMQREIQWFKAVEKVVHPKFKEAKNGDGKKPHEIFTENHDELVKLGEKWAKETATSFTIVGTLITTIMFAAAFTVPGGNNQDTGLPIFLHDNIFTTFLIADAFSLFTSAASVLIFIGILTSRYAEKDFLRSLPWKLLFGLWFLFLSVCSMIVAFCASITMILKGYRTYKWFIVGPTMSLGSIPIMVLVVSQLRLMYEILHSTRKNPISSIRN</sequence>
<accession>A0ACB0JSY4</accession>
<evidence type="ECO:0000313" key="2">
    <source>
        <dbReference type="Proteomes" id="UP001177021"/>
    </source>
</evidence>
<name>A0ACB0JSY4_TRIPR</name>
<evidence type="ECO:0000313" key="1">
    <source>
        <dbReference type="EMBL" id="CAJ2647131.1"/>
    </source>
</evidence>
<organism evidence="1 2">
    <name type="scientific">Trifolium pratense</name>
    <name type="common">Red clover</name>
    <dbReference type="NCBI Taxonomy" id="57577"/>
    <lineage>
        <taxon>Eukaryota</taxon>
        <taxon>Viridiplantae</taxon>
        <taxon>Streptophyta</taxon>
        <taxon>Embryophyta</taxon>
        <taxon>Tracheophyta</taxon>
        <taxon>Spermatophyta</taxon>
        <taxon>Magnoliopsida</taxon>
        <taxon>eudicotyledons</taxon>
        <taxon>Gunneridae</taxon>
        <taxon>Pentapetalae</taxon>
        <taxon>rosids</taxon>
        <taxon>fabids</taxon>
        <taxon>Fabales</taxon>
        <taxon>Fabaceae</taxon>
        <taxon>Papilionoideae</taxon>
        <taxon>50 kb inversion clade</taxon>
        <taxon>NPAAA clade</taxon>
        <taxon>Hologalegina</taxon>
        <taxon>IRL clade</taxon>
        <taxon>Trifolieae</taxon>
        <taxon>Trifolium</taxon>
    </lineage>
</organism>
<protein>
    <submittedName>
        <fullName evidence="1">Uncharacterized protein</fullName>
    </submittedName>
</protein>
<comment type="caution">
    <text evidence="1">The sequence shown here is derived from an EMBL/GenBank/DDBJ whole genome shotgun (WGS) entry which is preliminary data.</text>
</comment>
<reference evidence="1" key="1">
    <citation type="submission" date="2023-10" db="EMBL/GenBank/DDBJ databases">
        <authorList>
            <person name="Rodriguez Cubillos JULIANA M."/>
            <person name="De Vega J."/>
        </authorList>
    </citation>
    <scope>NUCLEOTIDE SEQUENCE</scope>
</reference>
<keyword evidence="2" id="KW-1185">Reference proteome</keyword>
<proteinExistence type="predicted"/>
<dbReference type="EMBL" id="CASHSV030000109">
    <property type="protein sequence ID" value="CAJ2647131.1"/>
    <property type="molecule type" value="Genomic_DNA"/>
</dbReference>
<gene>
    <name evidence="1" type="ORF">MILVUS5_LOCUS15713</name>
</gene>